<dbReference type="Proteomes" id="UP000593998">
    <property type="component" value="Chromosome"/>
</dbReference>
<dbReference type="PANTHER" id="PTHR46889">
    <property type="entry name" value="TRANSPOSASE INSF FOR INSERTION SEQUENCE IS3B-RELATED"/>
    <property type="match status" value="1"/>
</dbReference>
<dbReference type="PROSITE" id="PS50994">
    <property type="entry name" value="INTEGRASE"/>
    <property type="match status" value="1"/>
</dbReference>
<evidence type="ECO:0000256" key="1">
    <source>
        <dbReference type="ARBA" id="ARBA00002286"/>
    </source>
</evidence>
<dbReference type="NCBIfam" id="NF033516">
    <property type="entry name" value="transpos_IS3"/>
    <property type="match status" value="1"/>
</dbReference>
<feature type="domain" description="Integrase catalytic" evidence="2">
    <location>
        <begin position="114"/>
        <end position="280"/>
    </location>
</feature>
<dbReference type="AlphaFoldDB" id="A0A7L9IZ46"/>
<proteinExistence type="predicted"/>
<dbReference type="InterPro" id="IPR036397">
    <property type="entry name" value="RNaseH_sf"/>
</dbReference>
<dbReference type="SUPFAM" id="SSF53098">
    <property type="entry name" value="Ribonuclease H-like"/>
    <property type="match status" value="1"/>
</dbReference>
<evidence type="ECO:0000313" key="4">
    <source>
        <dbReference type="Proteomes" id="UP000593998"/>
    </source>
</evidence>
<dbReference type="GO" id="GO:0003676">
    <property type="term" value="F:nucleic acid binding"/>
    <property type="evidence" value="ECO:0007669"/>
    <property type="project" value="InterPro"/>
</dbReference>
<dbReference type="InterPro" id="IPR025948">
    <property type="entry name" value="HTH-like_dom"/>
</dbReference>
<accession>A0A7L9IZ46</accession>
<evidence type="ECO:0000313" key="3">
    <source>
        <dbReference type="EMBL" id="QOK22384.1"/>
    </source>
</evidence>
<dbReference type="InterPro" id="IPR048020">
    <property type="entry name" value="Transpos_IS3"/>
</dbReference>
<reference evidence="3 4" key="1">
    <citation type="submission" date="2020-10" db="EMBL/GenBank/DDBJ databases">
        <title>Janibacter indicus TT2 genome sequence.</title>
        <authorList>
            <person name="Lee K."/>
            <person name="Ganzorig M."/>
        </authorList>
    </citation>
    <scope>NUCLEOTIDE SEQUENCE [LARGE SCALE GENOMIC DNA]</scope>
    <source>
        <strain evidence="3 4">TT2</strain>
    </source>
</reference>
<dbReference type="GO" id="GO:0015074">
    <property type="term" value="P:DNA integration"/>
    <property type="evidence" value="ECO:0007669"/>
    <property type="project" value="InterPro"/>
</dbReference>
<evidence type="ECO:0000259" key="2">
    <source>
        <dbReference type="PROSITE" id="PS50994"/>
    </source>
</evidence>
<dbReference type="InterPro" id="IPR001584">
    <property type="entry name" value="Integrase_cat-core"/>
</dbReference>
<sequence>MIAAEDRPVQVACRVLGVSQAGFYEHRKRAPSERGVRHAMLTDLISQIHIESRGIYGARRVHAELTLGRGVEVGHNQIELLMRRAGLQGISGRRKWKRMRADDISTDLVKREFGREGPNQLWVTDITEHQTREGKIYCCAILDTYSRRVVGWSIDSSPTAALVTNALGMAIDSRLGKSTDSGTIIHSDHGVQFGSWAFTKRARDSGLMASMGSIGDCYDNSMIESFWSRMQVELLDRQKWNTRIELANAMFDYLEIWHNRQRRHSQLGWLSPIEFERNRITTVA</sequence>
<dbReference type="InterPro" id="IPR050900">
    <property type="entry name" value="Transposase_IS3/IS150/IS904"/>
</dbReference>
<protein>
    <submittedName>
        <fullName evidence="3">IS3 family transposase</fullName>
    </submittedName>
</protein>
<dbReference type="Pfam" id="PF13333">
    <property type="entry name" value="rve_2"/>
    <property type="match status" value="1"/>
</dbReference>
<dbReference type="InterPro" id="IPR012337">
    <property type="entry name" value="RNaseH-like_sf"/>
</dbReference>
<dbReference type="PANTHER" id="PTHR46889:SF4">
    <property type="entry name" value="TRANSPOSASE INSO FOR INSERTION SEQUENCE ELEMENT IS911B-RELATED"/>
    <property type="match status" value="1"/>
</dbReference>
<dbReference type="Pfam" id="PF00665">
    <property type="entry name" value="rve"/>
    <property type="match status" value="1"/>
</dbReference>
<organism evidence="3 4">
    <name type="scientific">Janibacter indicus</name>
    <dbReference type="NCBI Taxonomy" id="857417"/>
    <lineage>
        <taxon>Bacteria</taxon>
        <taxon>Bacillati</taxon>
        <taxon>Actinomycetota</taxon>
        <taxon>Actinomycetes</taxon>
        <taxon>Micrococcales</taxon>
        <taxon>Intrasporangiaceae</taxon>
        <taxon>Janibacter</taxon>
    </lineage>
</organism>
<comment type="function">
    <text evidence="1">Involved in the transposition of the insertion sequence.</text>
</comment>
<gene>
    <name evidence="3" type="ORF">IGS73_15050</name>
</gene>
<dbReference type="EMBL" id="CP062789">
    <property type="protein sequence ID" value="QOK22384.1"/>
    <property type="molecule type" value="Genomic_DNA"/>
</dbReference>
<name>A0A7L9IZ46_9MICO</name>
<dbReference type="Gene3D" id="3.30.420.10">
    <property type="entry name" value="Ribonuclease H-like superfamily/Ribonuclease H"/>
    <property type="match status" value="1"/>
</dbReference>
<dbReference type="Pfam" id="PF13276">
    <property type="entry name" value="HTH_21"/>
    <property type="match status" value="1"/>
</dbReference>